<evidence type="ECO:0008006" key="3">
    <source>
        <dbReference type="Google" id="ProtNLM"/>
    </source>
</evidence>
<comment type="caution">
    <text evidence="1">The sequence shown here is derived from an EMBL/GenBank/DDBJ whole genome shotgun (WGS) entry which is preliminary data.</text>
</comment>
<dbReference type="AlphaFoldDB" id="I3IHC0"/>
<organism evidence="1 2">
    <name type="scientific">Candidatus Jettenia caeni</name>
    <dbReference type="NCBI Taxonomy" id="247490"/>
    <lineage>
        <taxon>Bacteria</taxon>
        <taxon>Pseudomonadati</taxon>
        <taxon>Planctomycetota</taxon>
        <taxon>Candidatus Brocadiia</taxon>
        <taxon>Candidatus Brocadiales</taxon>
        <taxon>Candidatus Brocadiaceae</taxon>
        <taxon>Candidatus Jettenia</taxon>
    </lineage>
</organism>
<dbReference type="EMBL" id="BAFH01000002">
    <property type="protein sequence ID" value="GAB61115.1"/>
    <property type="molecule type" value="Genomic_DNA"/>
</dbReference>
<dbReference type="STRING" id="247490.KSU1_B0258"/>
<protein>
    <recommendedName>
        <fullName evidence="3">SprT-like domain-containing protein</fullName>
    </recommendedName>
</protein>
<accession>I3IHC0</accession>
<sequence>MKIEFDPNLIEEAIFRELKVKEEKGDYTLTNEYHALTDPVYENFPLDERPAQFKKIEWDFFKKLGFFNLIKESFDEFPDLEGKVIGGVITKAKNPFDEGSSLMKGPGEGTEQKRIIIKLLIDRFQEIAYLKKLIRHELMHVSDMLSESFDYKDERLGCNPMEESIITERYSIFWDIFVDSRLIRKEKETISDKEGRYAEFESLYKKIPTEIKAAIFNVLWQDECLTHNKILELAKDVNKVIKISEGLPIKHVQKMKKTLLPGAQCPLCQFRTYNWVENLNHDSYIIDNIKRDFPDWEPDDGVCERCIEVYKVRSSVC</sequence>
<reference evidence="1 2" key="1">
    <citation type="journal article" date="2012" name="FEBS Lett.">
        <title>Anammox organism KSU-1 expresses a NirK-type copper-containing nitrite reductase instead of a NirS-type with cytochrome cd1.</title>
        <authorList>
            <person name="Hira D."/>
            <person name="Toh H."/>
            <person name="Migita C.T."/>
            <person name="Okubo H."/>
            <person name="Nishiyama T."/>
            <person name="Hattori M."/>
            <person name="Furukawa K."/>
            <person name="Fujii T."/>
        </authorList>
    </citation>
    <scope>NUCLEOTIDE SEQUENCE [LARGE SCALE GENOMIC DNA]</scope>
</reference>
<name>I3IHC0_9BACT</name>
<gene>
    <name evidence="1" type="ORF">KSU1_B0258</name>
</gene>
<dbReference type="Proteomes" id="UP000002985">
    <property type="component" value="Unassembled WGS sequence"/>
</dbReference>
<dbReference type="eggNOG" id="ENOG5031BM1">
    <property type="taxonomic scope" value="Bacteria"/>
</dbReference>
<evidence type="ECO:0000313" key="2">
    <source>
        <dbReference type="Proteomes" id="UP000002985"/>
    </source>
</evidence>
<proteinExistence type="predicted"/>
<evidence type="ECO:0000313" key="1">
    <source>
        <dbReference type="EMBL" id="GAB61115.1"/>
    </source>
</evidence>
<keyword evidence="2" id="KW-1185">Reference proteome</keyword>
<dbReference type="OrthoDB" id="9768160at2"/>